<dbReference type="KEGG" id="pgr:PGTG_10094"/>
<dbReference type="EMBL" id="DS178290">
    <property type="protein sequence ID" value="EFP84374.2"/>
    <property type="molecule type" value="Genomic_DNA"/>
</dbReference>
<dbReference type="AlphaFoldDB" id="E3KJ99"/>
<protein>
    <recommendedName>
        <fullName evidence="1">DUF7143 domain-containing protein</fullName>
    </recommendedName>
</protein>
<reference evidence="3" key="2">
    <citation type="journal article" date="2011" name="Proc. Natl. Acad. Sci. U.S.A.">
        <title>Obligate biotrophy features unraveled by the genomic analysis of rust fungi.</title>
        <authorList>
            <person name="Duplessis S."/>
            <person name="Cuomo C.A."/>
            <person name="Lin Y.-C."/>
            <person name="Aerts A."/>
            <person name="Tisserant E."/>
            <person name="Veneault-Fourrey C."/>
            <person name="Joly D.L."/>
            <person name="Hacquard S."/>
            <person name="Amselem J."/>
            <person name="Cantarel B.L."/>
            <person name="Chiu R."/>
            <person name="Coutinho P.M."/>
            <person name="Feau N."/>
            <person name="Field M."/>
            <person name="Frey P."/>
            <person name="Gelhaye E."/>
            <person name="Goldberg J."/>
            <person name="Grabherr M.G."/>
            <person name="Kodira C.D."/>
            <person name="Kohler A."/>
            <person name="Kuees U."/>
            <person name="Lindquist E.A."/>
            <person name="Lucas S.M."/>
            <person name="Mago R."/>
            <person name="Mauceli E."/>
            <person name="Morin E."/>
            <person name="Murat C."/>
            <person name="Pangilinan J.L."/>
            <person name="Park R."/>
            <person name="Pearson M."/>
            <person name="Quesneville H."/>
            <person name="Rouhier N."/>
            <person name="Sakthikumar S."/>
            <person name="Salamov A.A."/>
            <person name="Schmutz J."/>
            <person name="Selles B."/>
            <person name="Shapiro H."/>
            <person name="Tanguay P."/>
            <person name="Tuskan G.A."/>
            <person name="Henrissat B."/>
            <person name="Van de Peer Y."/>
            <person name="Rouze P."/>
            <person name="Ellis J.G."/>
            <person name="Dodds P.N."/>
            <person name="Schein J.E."/>
            <person name="Zhong S."/>
            <person name="Hamelin R.C."/>
            <person name="Grigoriev I.V."/>
            <person name="Szabo L.J."/>
            <person name="Martin F."/>
        </authorList>
    </citation>
    <scope>NUCLEOTIDE SEQUENCE [LARGE SCALE GENOMIC DNA]</scope>
    <source>
        <strain evidence="3">CRL 75-36-700-3 / race SCCL</strain>
    </source>
</reference>
<evidence type="ECO:0000313" key="3">
    <source>
        <dbReference type="Proteomes" id="UP000008783"/>
    </source>
</evidence>
<dbReference type="Proteomes" id="UP000008783">
    <property type="component" value="Unassembled WGS sequence"/>
</dbReference>
<organism evidence="2 3">
    <name type="scientific">Puccinia graminis f. sp. tritici (strain CRL 75-36-700-3 / race SCCL)</name>
    <name type="common">Black stem rust fungus</name>
    <dbReference type="NCBI Taxonomy" id="418459"/>
    <lineage>
        <taxon>Eukaryota</taxon>
        <taxon>Fungi</taxon>
        <taxon>Dikarya</taxon>
        <taxon>Basidiomycota</taxon>
        <taxon>Pucciniomycotina</taxon>
        <taxon>Pucciniomycetes</taxon>
        <taxon>Pucciniales</taxon>
        <taxon>Pucciniaceae</taxon>
        <taxon>Puccinia</taxon>
    </lineage>
</organism>
<keyword evidence="3" id="KW-1185">Reference proteome</keyword>
<accession>E3KJ99</accession>
<dbReference type="OrthoDB" id="2507284at2759"/>
<dbReference type="InterPro" id="IPR055567">
    <property type="entry name" value="DUF7143"/>
</dbReference>
<dbReference type="InParanoid" id="E3KJ99"/>
<reference key="1">
    <citation type="submission" date="2007-01" db="EMBL/GenBank/DDBJ databases">
        <title>The Genome Sequence of Puccinia graminis f. sp. tritici Strain CRL 75-36-700-3.</title>
        <authorList>
            <consortium name="The Broad Institute Genome Sequencing Platform"/>
            <person name="Birren B."/>
            <person name="Lander E."/>
            <person name="Galagan J."/>
            <person name="Nusbaum C."/>
            <person name="Devon K."/>
            <person name="Cuomo C."/>
            <person name="Jaffe D."/>
            <person name="Butler J."/>
            <person name="Alvarez P."/>
            <person name="Gnerre S."/>
            <person name="Grabherr M."/>
            <person name="Mauceli E."/>
            <person name="Brockman W."/>
            <person name="Young S."/>
            <person name="LaButti K."/>
            <person name="Sykes S."/>
            <person name="DeCaprio D."/>
            <person name="Crawford M."/>
            <person name="Koehrsen M."/>
            <person name="Engels R."/>
            <person name="Montgomery P."/>
            <person name="Pearson M."/>
            <person name="Howarth C."/>
            <person name="Larson L."/>
            <person name="White J."/>
            <person name="Zeng Q."/>
            <person name="Kodira C."/>
            <person name="Yandava C."/>
            <person name="Alvarado L."/>
            <person name="O'Leary S."/>
            <person name="Szabo L."/>
            <person name="Dean R."/>
            <person name="Schein J."/>
        </authorList>
    </citation>
    <scope>NUCLEOTIDE SEQUENCE</scope>
    <source>
        <strain>CRL 75-36-700-3</strain>
    </source>
</reference>
<sequence length="198" mass="21977">MLDRKIFHLILVLTFSADQNILFENFGLANLNRKSAYLVQCELPCYMTGKTPLPKDVIPPKDVTCLDTKIFLDIPDVTIDGKKYSEIDFKTQAKDLTPAGYALATFTAGGDNTAESLGTANKLYTAVNAALRDRGNRSILYQLKVVDFFIGSQIAATQGAEGKKKLIRNLNKTIKNCGRCTTEERQKFQDMLTKAEAL</sequence>
<dbReference type="Pfam" id="PF23631">
    <property type="entry name" value="DUF7143"/>
    <property type="match status" value="1"/>
</dbReference>
<dbReference type="PANTHER" id="PTHR37592:SF1">
    <property type="match status" value="1"/>
</dbReference>
<dbReference type="VEuPathDB" id="FungiDB:PGTG_10094"/>
<name>E3KJ99_PUCGT</name>
<evidence type="ECO:0000313" key="2">
    <source>
        <dbReference type="EMBL" id="EFP84374.2"/>
    </source>
</evidence>
<gene>
    <name evidence="2" type="ORF">PGTG_10094</name>
</gene>
<dbReference type="GeneID" id="10545801"/>
<dbReference type="HOGENOM" id="CLU_1455095_0_0_1"/>
<dbReference type="PANTHER" id="PTHR37592">
    <property type="match status" value="1"/>
</dbReference>
<evidence type="ECO:0000259" key="1">
    <source>
        <dbReference type="Pfam" id="PF23631"/>
    </source>
</evidence>
<feature type="domain" description="DUF7143" evidence="1">
    <location>
        <begin position="47"/>
        <end position="194"/>
    </location>
</feature>
<dbReference type="eggNOG" id="ENOG502S5W9">
    <property type="taxonomic scope" value="Eukaryota"/>
</dbReference>
<dbReference type="RefSeq" id="XP_003328793.2">
    <property type="nucleotide sequence ID" value="XM_003328745.2"/>
</dbReference>
<proteinExistence type="predicted"/>